<dbReference type="EMBL" id="JACGWN010000006">
    <property type="protein sequence ID" value="KAL0445870.1"/>
    <property type="molecule type" value="Genomic_DNA"/>
</dbReference>
<gene>
    <name evidence="1" type="ORF">Slati_1714900</name>
</gene>
<reference evidence="1" key="1">
    <citation type="submission" date="2020-06" db="EMBL/GenBank/DDBJ databases">
        <authorList>
            <person name="Li T."/>
            <person name="Hu X."/>
            <person name="Zhang T."/>
            <person name="Song X."/>
            <person name="Zhang H."/>
            <person name="Dai N."/>
            <person name="Sheng W."/>
            <person name="Hou X."/>
            <person name="Wei L."/>
        </authorList>
    </citation>
    <scope>NUCLEOTIDE SEQUENCE</scope>
    <source>
        <strain evidence="1">KEN1</strain>
        <tissue evidence="1">Leaf</tissue>
    </source>
</reference>
<name>A0AAW2WW18_9LAMI</name>
<accession>A0AAW2WW18</accession>
<evidence type="ECO:0000313" key="1">
    <source>
        <dbReference type="EMBL" id="KAL0445870.1"/>
    </source>
</evidence>
<proteinExistence type="predicted"/>
<sequence length="69" mass="7414">MTHKFVPAVSVGEASTSKAKVKRVGCWKRKKGKGKAVATTGSAKGTLTALVGIRKREREGRRFTVVEGK</sequence>
<dbReference type="AlphaFoldDB" id="A0AAW2WW18"/>
<reference evidence="1" key="2">
    <citation type="journal article" date="2024" name="Plant">
        <title>Genomic evolution and insights into agronomic trait innovations of Sesamum species.</title>
        <authorList>
            <person name="Miao H."/>
            <person name="Wang L."/>
            <person name="Qu L."/>
            <person name="Liu H."/>
            <person name="Sun Y."/>
            <person name="Le M."/>
            <person name="Wang Q."/>
            <person name="Wei S."/>
            <person name="Zheng Y."/>
            <person name="Lin W."/>
            <person name="Duan Y."/>
            <person name="Cao H."/>
            <person name="Xiong S."/>
            <person name="Wang X."/>
            <person name="Wei L."/>
            <person name="Li C."/>
            <person name="Ma Q."/>
            <person name="Ju M."/>
            <person name="Zhao R."/>
            <person name="Li G."/>
            <person name="Mu C."/>
            <person name="Tian Q."/>
            <person name="Mei H."/>
            <person name="Zhang T."/>
            <person name="Gao T."/>
            <person name="Zhang H."/>
        </authorList>
    </citation>
    <scope>NUCLEOTIDE SEQUENCE</scope>
    <source>
        <strain evidence="1">KEN1</strain>
    </source>
</reference>
<comment type="caution">
    <text evidence="1">The sequence shown here is derived from an EMBL/GenBank/DDBJ whole genome shotgun (WGS) entry which is preliminary data.</text>
</comment>
<protein>
    <submittedName>
        <fullName evidence="1">Uncharacterized protein</fullName>
    </submittedName>
</protein>
<organism evidence="1">
    <name type="scientific">Sesamum latifolium</name>
    <dbReference type="NCBI Taxonomy" id="2727402"/>
    <lineage>
        <taxon>Eukaryota</taxon>
        <taxon>Viridiplantae</taxon>
        <taxon>Streptophyta</taxon>
        <taxon>Embryophyta</taxon>
        <taxon>Tracheophyta</taxon>
        <taxon>Spermatophyta</taxon>
        <taxon>Magnoliopsida</taxon>
        <taxon>eudicotyledons</taxon>
        <taxon>Gunneridae</taxon>
        <taxon>Pentapetalae</taxon>
        <taxon>asterids</taxon>
        <taxon>lamiids</taxon>
        <taxon>Lamiales</taxon>
        <taxon>Pedaliaceae</taxon>
        <taxon>Sesamum</taxon>
    </lineage>
</organism>